<organism evidence="3 4">
    <name type="scientific">Shewanella decolorationis S12</name>
    <dbReference type="NCBI Taxonomy" id="1353536"/>
    <lineage>
        <taxon>Bacteria</taxon>
        <taxon>Pseudomonadati</taxon>
        <taxon>Pseudomonadota</taxon>
        <taxon>Gammaproteobacteria</taxon>
        <taxon>Alteromonadales</taxon>
        <taxon>Shewanellaceae</taxon>
        <taxon>Shewanella</taxon>
    </lineage>
</organism>
<evidence type="ECO:0000259" key="1">
    <source>
        <dbReference type="PROSITE" id="PS51707"/>
    </source>
</evidence>
<dbReference type="Gene3D" id="2.40.320.10">
    <property type="entry name" value="Hypothetical Protein Pfu-838710-001"/>
    <property type="match status" value="1"/>
</dbReference>
<keyword evidence="4" id="KW-1185">Reference proteome</keyword>
<proteinExistence type="predicted"/>
<dbReference type="InterPro" id="IPR023577">
    <property type="entry name" value="CYTH_domain"/>
</dbReference>
<dbReference type="InterPro" id="IPR007899">
    <property type="entry name" value="CHAD_dom"/>
</dbReference>
<dbReference type="Proteomes" id="UP000017548">
    <property type="component" value="Unassembled WGS sequence"/>
</dbReference>
<dbReference type="EMBL" id="AXZL01000076">
    <property type="protein sequence ID" value="ESE39351.1"/>
    <property type="molecule type" value="Genomic_DNA"/>
</dbReference>
<feature type="domain" description="CHAD" evidence="2">
    <location>
        <begin position="234"/>
        <end position="488"/>
    </location>
</feature>
<dbReference type="PANTHER" id="PTHR39569:SF1">
    <property type="entry name" value="INORGANIC TRIPHOSPHATASE"/>
    <property type="match status" value="1"/>
</dbReference>
<dbReference type="Pfam" id="PF01928">
    <property type="entry name" value="CYTH"/>
    <property type="match status" value="1"/>
</dbReference>
<dbReference type="InterPro" id="IPR039013">
    <property type="entry name" value="YgiF"/>
</dbReference>
<dbReference type="InterPro" id="IPR033469">
    <property type="entry name" value="CYTH-like_dom_sf"/>
</dbReference>
<dbReference type="SUPFAM" id="SSF55154">
    <property type="entry name" value="CYTH-like phosphatases"/>
    <property type="match status" value="1"/>
</dbReference>
<dbReference type="SMART" id="SM01118">
    <property type="entry name" value="CYTH"/>
    <property type="match status" value="1"/>
</dbReference>
<gene>
    <name evidence="3" type="ORF">SHD_3560</name>
</gene>
<feature type="domain" description="CYTH" evidence="1">
    <location>
        <begin position="7"/>
        <end position="208"/>
    </location>
</feature>
<evidence type="ECO:0000313" key="3">
    <source>
        <dbReference type="EMBL" id="ESE39351.1"/>
    </source>
</evidence>
<accession>A0ABP2YYF6</accession>
<name>A0ABP2YYF6_9GAMM</name>
<protein>
    <submittedName>
        <fullName evidence="3">Adenylate cyclase</fullName>
    </submittedName>
</protein>
<evidence type="ECO:0000259" key="2">
    <source>
        <dbReference type="PROSITE" id="PS51708"/>
    </source>
</evidence>
<dbReference type="PROSITE" id="PS51707">
    <property type="entry name" value="CYTH"/>
    <property type="match status" value="1"/>
</dbReference>
<dbReference type="PANTHER" id="PTHR39569">
    <property type="entry name" value="INORGANIC TRIPHOSPHATASE"/>
    <property type="match status" value="1"/>
</dbReference>
<sequence>MSGAAMNAEIELKLFFLPKFQESLINKLDSLPNATPQGKRRLSNGYFDTPGLQLRQWDMGLRVRGFDGHKEQTIKTAGQVVGGIHSRPEYNVTIEADSPNLSLFPANIWPANADLASVQAALGCVFHTDFYRRAWHVTIGESLIEVALDTGDITANGQHEALCELEFELLSGDANALLTLATQVADSVPVRLGKASKAQRGYRLAGQSKPLTLNALEFLPLPVPEDLNLHQPHQQDLTATCQVLLETALERWQLLEAMIAEEQDNEAVIALWWRMRACIRLVRMTLSQFGLANATLMQHFTLIESQLVFIEEAQALAALLGSQKGLLTRHDARQALMQQLQLQFEAMDITGRLTSLWQSVEYGQLQLAIVEILLALSAGNIELPAELGLSQHADHAQEASWQAVLAAMPSDKTMTAEDYLQCAALLDESIQVGQAYGLLYEAKSRDAFRAPWQDLVLGIRTLACYQQLTLAAQTLGIDLSDWLEAKQQSLLFAMEASRQNAMTQTTYW</sequence>
<reference evidence="3 4" key="1">
    <citation type="journal article" date="2013" name="Genome Announc.">
        <title>Draft Genome Sequence of Shewanella decolorationis S12, a Dye-Degrading Bacterium Isolated from a Wastewater Treatment Plant.</title>
        <authorList>
            <person name="Xu M."/>
            <person name="Fang Y."/>
            <person name="Liu J."/>
            <person name="Chen X."/>
            <person name="Sun G."/>
            <person name="Guo J."/>
            <person name="Hua Z."/>
            <person name="Tu Q."/>
            <person name="Wu L."/>
            <person name="Zhou J."/>
            <person name="Liu X."/>
        </authorList>
    </citation>
    <scope>NUCLEOTIDE SEQUENCE [LARGE SCALE GENOMIC DNA]</scope>
    <source>
        <strain evidence="3 4">S12</strain>
    </source>
</reference>
<evidence type="ECO:0000313" key="4">
    <source>
        <dbReference type="Proteomes" id="UP000017548"/>
    </source>
</evidence>
<dbReference type="CDD" id="cd07756">
    <property type="entry name" value="CYTH-like_Pase_CHAD"/>
    <property type="match status" value="1"/>
</dbReference>
<comment type="caution">
    <text evidence="3">The sequence shown here is derived from an EMBL/GenBank/DDBJ whole genome shotgun (WGS) entry which is preliminary data.</text>
</comment>
<dbReference type="PROSITE" id="PS51708">
    <property type="entry name" value="CHAD"/>
    <property type="match status" value="1"/>
</dbReference>